<gene>
    <name evidence="4" type="ORF">JKP88DRAFT_219151</name>
</gene>
<comment type="caution">
    <text evidence="4">The sequence shown here is derived from an EMBL/GenBank/DDBJ whole genome shotgun (WGS) entry which is preliminary data.</text>
</comment>
<dbReference type="PANTHER" id="PTHR40460:SF1">
    <property type="entry name" value="CSBD-LIKE DOMAIN-CONTAINING PROTEIN"/>
    <property type="match status" value="1"/>
</dbReference>
<dbReference type="SUPFAM" id="SSF69047">
    <property type="entry name" value="Hypothetical protein YjbJ"/>
    <property type="match status" value="1"/>
</dbReference>
<keyword evidence="5" id="KW-1185">Reference proteome</keyword>
<protein>
    <submittedName>
        <fullName evidence="4">Putative cruciform DNA binding protein</fullName>
    </submittedName>
</protein>
<evidence type="ECO:0000256" key="2">
    <source>
        <dbReference type="SAM" id="MobiDB-lite"/>
    </source>
</evidence>
<dbReference type="Gene3D" id="1.10.1470.10">
    <property type="entry name" value="YjbJ"/>
    <property type="match status" value="1"/>
</dbReference>
<proteinExistence type="inferred from homology"/>
<dbReference type="InterPro" id="IPR008462">
    <property type="entry name" value="CsbD"/>
</dbReference>
<evidence type="ECO:0000313" key="4">
    <source>
        <dbReference type="EMBL" id="KAG5185702.1"/>
    </source>
</evidence>
<comment type="similarity">
    <text evidence="1">Belongs to the UPF0337 (CsbD) family.</text>
</comment>
<dbReference type="PANTHER" id="PTHR40460">
    <property type="entry name" value="CHROMOSOME 1, WHOLE GENOME SHOTGUN SEQUENCE"/>
    <property type="match status" value="1"/>
</dbReference>
<dbReference type="AlphaFoldDB" id="A0A835Z1D8"/>
<dbReference type="EMBL" id="JAFCMP010000124">
    <property type="protein sequence ID" value="KAG5185702.1"/>
    <property type="molecule type" value="Genomic_DNA"/>
</dbReference>
<reference evidence="4" key="1">
    <citation type="submission" date="2021-02" db="EMBL/GenBank/DDBJ databases">
        <title>First Annotated Genome of the Yellow-green Alga Tribonema minus.</title>
        <authorList>
            <person name="Mahan K.M."/>
        </authorList>
    </citation>
    <scope>NUCLEOTIDE SEQUENCE</scope>
    <source>
        <strain evidence="4">UTEX B ZZ1240</strain>
    </source>
</reference>
<dbReference type="Proteomes" id="UP000664859">
    <property type="component" value="Unassembled WGS sequence"/>
</dbReference>
<dbReference type="Pfam" id="PF05532">
    <property type="entry name" value="CsbD"/>
    <property type="match status" value="1"/>
</dbReference>
<organism evidence="4 5">
    <name type="scientific">Tribonema minus</name>
    <dbReference type="NCBI Taxonomy" id="303371"/>
    <lineage>
        <taxon>Eukaryota</taxon>
        <taxon>Sar</taxon>
        <taxon>Stramenopiles</taxon>
        <taxon>Ochrophyta</taxon>
        <taxon>PX clade</taxon>
        <taxon>Xanthophyceae</taxon>
        <taxon>Tribonematales</taxon>
        <taxon>Tribonemataceae</taxon>
        <taxon>Tribonema</taxon>
    </lineage>
</organism>
<sequence length="99" mass="10306">MSSSGPSKISATKDQVVGQVKATVGKTIGNHTMEAEGNMQHTHGTAEKHAATAKQTAEGTGDKVYGHIQKATGQVLGNERMQVEGEMNKAKGRAKTSTA</sequence>
<dbReference type="InterPro" id="IPR036629">
    <property type="entry name" value="YjbJ_sf"/>
</dbReference>
<evidence type="ECO:0000256" key="1">
    <source>
        <dbReference type="ARBA" id="ARBA00009129"/>
    </source>
</evidence>
<accession>A0A835Z1D8</accession>
<name>A0A835Z1D8_9STRA</name>
<dbReference type="OrthoDB" id="9999611at2759"/>
<evidence type="ECO:0000259" key="3">
    <source>
        <dbReference type="Pfam" id="PF05532"/>
    </source>
</evidence>
<evidence type="ECO:0000313" key="5">
    <source>
        <dbReference type="Proteomes" id="UP000664859"/>
    </source>
</evidence>
<feature type="compositionally biased region" description="Basic residues" evidence="2">
    <location>
        <begin position="90"/>
        <end position="99"/>
    </location>
</feature>
<feature type="domain" description="CsbD-like" evidence="3">
    <location>
        <begin position="8"/>
        <end position="58"/>
    </location>
</feature>
<feature type="region of interest" description="Disordered" evidence="2">
    <location>
        <begin position="27"/>
        <end position="99"/>
    </location>
</feature>